<protein>
    <recommendedName>
        <fullName evidence="2">ATP synthase alpha subunit C-terminal domain-containing protein</fullName>
    </recommendedName>
</protein>
<dbReference type="Pfam" id="PF00306">
    <property type="entry name" value="ATP-synt_ab_C"/>
    <property type="match status" value="1"/>
</dbReference>
<evidence type="ECO:0000313" key="4">
    <source>
        <dbReference type="Proteomes" id="UP000663760"/>
    </source>
</evidence>
<dbReference type="GO" id="GO:0005739">
    <property type="term" value="C:mitochondrion"/>
    <property type="evidence" value="ECO:0007669"/>
    <property type="project" value="UniProtKB-SubCell"/>
</dbReference>
<comment type="subcellular location">
    <subcellularLocation>
        <location evidence="1">Mitochondrion</location>
    </subcellularLocation>
</comment>
<dbReference type="PANTHER" id="PTHR48082:SF2">
    <property type="entry name" value="ATP SYNTHASE SUBUNIT ALPHA, MITOCHONDRIAL"/>
    <property type="match status" value="1"/>
</dbReference>
<proteinExistence type="predicted"/>
<dbReference type="EMBL" id="LR746274">
    <property type="protein sequence ID" value="CAA7404846.1"/>
    <property type="molecule type" value="Genomic_DNA"/>
</dbReference>
<dbReference type="GO" id="GO:0043531">
    <property type="term" value="F:ADP binding"/>
    <property type="evidence" value="ECO:0007669"/>
    <property type="project" value="TreeGrafter"/>
</dbReference>
<dbReference type="InterPro" id="IPR038376">
    <property type="entry name" value="ATP_synth_asu_C_sf"/>
</dbReference>
<keyword evidence="4" id="KW-1185">Reference proteome</keyword>
<dbReference type="Proteomes" id="UP000663760">
    <property type="component" value="Chromosome 11"/>
</dbReference>
<dbReference type="GO" id="GO:0045259">
    <property type="term" value="C:proton-transporting ATP synthase complex"/>
    <property type="evidence" value="ECO:0007669"/>
    <property type="project" value="InterPro"/>
</dbReference>
<dbReference type="AlphaFoldDB" id="A0A7I8L5D6"/>
<organism evidence="3 4">
    <name type="scientific">Spirodela intermedia</name>
    <name type="common">Intermediate duckweed</name>
    <dbReference type="NCBI Taxonomy" id="51605"/>
    <lineage>
        <taxon>Eukaryota</taxon>
        <taxon>Viridiplantae</taxon>
        <taxon>Streptophyta</taxon>
        <taxon>Embryophyta</taxon>
        <taxon>Tracheophyta</taxon>
        <taxon>Spermatophyta</taxon>
        <taxon>Magnoliopsida</taxon>
        <taxon>Liliopsida</taxon>
        <taxon>Araceae</taxon>
        <taxon>Lemnoideae</taxon>
        <taxon>Spirodela</taxon>
    </lineage>
</organism>
<evidence type="ECO:0000313" key="3">
    <source>
        <dbReference type="EMBL" id="CAA7404846.1"/>
    </source>
</evidence>
<name>A0A7I8L5D6_SPIIN</name>
<gene>
    <name evidence="3" type="ORF">SI8410_11015524</name>
</gene>
<reference evidence="3" key="1">
    <citation type="submission" date="2020-02" db="EMBL/GenBank/DDBJ databases">
        <authorList>
            <person name="Scholz U."/>
            <person name="Mascher M."/>
            <person name="Fiebig A."/>
        </authorList>
    </citation>
    <scope>NUCLEOTIDE SEQUENCE</scope>
</reference>
<dbReference type="GO" id="GO:0046933">
    <property type="term" value="F:proton-transporting ATP synthase activity, rotational mechanism"/>
    <property type="evidence" value="ECO:0007669"/>
    <property type="project" value="InterPro"/>
</dbReference>
<dbReference type="InterPro" id="IPR005294">
    <property type="entry name" value="ATP_synth_F1_asu"/>
</dbReference>
<dbReference type="PANTHER" id="PTHR48082">
    <property type="entry name" value="ATP SYNTHASE SUBUNIT ALPHA, MITOCHONDRIAL"/>
    <property type="match status" value="1"/>
</dbReference>
<sequence>MCNNYFTYISVMLKLLLKLPLEDEIYISSGDPMKQLARKFKPKLTQFSELEAFAQFATDLNKATHKQSERGQRLIQMLKQSKSASLGVEEQVPTILLLEMDSLII</sequence>
<evidence type="ECO:0000259" key="2">
    <source>
        <dbReference type="Pfam" id="PF00306"/>
    </source>
</evidence>
<dbReference type="Gene3D" id="1.20.150.20">
    <property type="entry name" value="ATP synthase alpha/beta chain, C-terminal domain"/>
    <property type="match status" value="1"/>
</dbReference>
<dbReference type="InterPro" id="IPR000793">
    <property type="entry name" value="ATP_synth_asu_C"/>
</dbReference>
<dbReference type="SUPFAM" id="SSF47917">
    <property type="entry name" value="C-terminal domain of alpha and beta subunits of F1 ATP synthase"/>
    <property type="match status" value="1"/>
</dbReference>
<feature type="domain" description="ATP synthase alpha subunit C-terminal" evidence="2">
    <location>
        <begin position="33"/>
        <end position="99"/>
    </location>
</feature>
<accession>A0A7I8L5D6</accession>
<evidence type="ECO:0000256" key="1">
    <source>
        <dbReference type="ARBA" id="ARBA00004173"/>
    </source>
</evidence>
<dbReference type="OrthoDB" id="777927at2759"/>
<dbReference type="GO" id="GO:0005524">
    <property type="term" value="F:ATP binding"/>
    <property type="evidence" value="ECO:0007669"/>
    <property type="project" value="TreeGrafter"/>
</dbReference>